<dbReference type="Pfam" id="PF00590">
    <property type="entry name" value="TP_methylase"/>
    <property type="match status" value="1"/>
</dbReference>
<dbReference type="EMBL" id="JANFPJ010000012">
    <property type="protein sequence ID" value="MDT7525930.1"/>
    <property type="molecule type" value="Genomic_DNA"/>
</dbReference>
<evidence type="ECO:0000256" key="1">
    <source>
        <dbReference type="ARBA" id="ARBA00022490"/>
    </source>
</evidence>
<evidence type="ECO:0000313" key="10">
    <source>
        <dbReference type="Proteomes" id="UP001305027"/>
    </source>
</evidence>
<evidence type="ECO:0000259" key="8">
    <source>
        <dbReference type="Pfam" id="PF23016"/>
    </source>
</evidence>
<comment type="similarity">
    <text evidence="6">Belongs to the methyltransferase superfamily. RsmI family.</text>
</comment>
<evidence type="ECO:0000256" key="6">
    <source>
        <dbReference type="HAMAP-Rule" id="MF_01877"/>
    </source>
</evidence>
<proteinExistence type="inferred from homology"/>
<dbReference type="SUPFAM" id="SSF53790">
    <property type="entry name" value="Tetrapyrrole methylase"/>
    <property type="match status" value="1"/>
</dbReference>
<evidence type="ECO:0000256" key="3">
    <source>
        <dbReference type="ARBA" id="ARBA00022603"/>
    </source>
</evidence>
<sequence>MSDSNGCLYIVPTPIGNLADITERSVQTLRAVDAIAAEDTRHSGQLLQHLGIRNELFALHEHNERQRAEQVVERLLQGQSIALISDAGTPLISDPGYVLVQQCRAAGIKVVALPGACAFVTALSAAGLPTDRFAFEGFLPAKPQQRRKRLQGLLSDTRTLVFYESPHRIVDCLADFISEFGSERQLVLGRELTKTFETYLHGSIAEVQAQVLADSNQQRGEMVLVLAGAAAVAEEDVTPQALRTLTLLREHLPLKKAAALAAEIHGARKNNLYQLALEQDNQ</sequence>
<evidence type="ECO:0000256" key="5">
    <source>
        <dbReference type="ARBA" id="ARBA00022691"/>
    </source>
</evidence>
<feature type="domain" description="RsmI HTH" evidence="8">
    <location>
        <begin position="236"/>
        <end position="279"/>
    </location>
</feature>
<evidence type="ECO:0000256" key="4">
    <source>
        <dbReference type="ARBA" id="ARBA00022679"/>
    </source>
</evidence>
<keyword evidence="3 6" id="KW-0489">Methyltransferase</keyword>
<dbReference type="GO" id="GO:0008168">
    <property type="term" value="F:methyltransferase activity"/>
    <property type="evidence" value="ECO:0007669"/>
    <property type="project" value="UniProtKB-KW"/>
</dbReference>
<keyword evidence="2 6" id="KW-0698">rRNA processing</keyword>
<evidence type="ECO:0000313" key="9">
    <source>
        <dbReference type="EMBL" id="MDT7525930.1"/>
    </source>
</evidence>
<dbReference type="HAMAP" id="MF_01877">
    <property type="entry name" value="16SrRNA_methyltr_I"/>
    <property type="match status" value="1"/>
</dbReference>
<dbReference type="InterPro" id="IPR008189">
    <property type="entry name" value="rRNA_ssu_MeTfrase_I"/>
</dbReference>
<dbReference type="InterPro" id="IPR053910">
    <property type="entry name" value="RsmI_HTH"/>
</dbReference>
<dbReference type="InterPro" id="IPR035996">
    <property type="entry name" value="4pyrrol_Methylase_sf"/>
</dbReference>
<comment type="catalytic activity">
    <reaction evidence="6">
        <text>cytidine(1402) in 16S rRNA + S-adenosyl-L-methionine = 2'-O-methylcytidine(1402) in 16S rRNA + S-adenosyl-L-homocysteine + H(+)</text>
        <dbReference type="Rhea" id="RHEA:42924"/>
        <dbReference type="Rhea" id="RHEA-COMP:10285"/>
        <dbReference type="Rhea" id="RHEA-COMP:10286"/>
        <dbReference type="ChEBI" id="CHEBI:15378"/>
        <dbReference type="ChEBI" id="CHEBI:57856"/>
        <dbReference type="ChEBI" id="CHEBI:59789"/>
        <dbReference type="ChEBI" id="CHEBI:74495"/>
        <dbReference type="ChEBI" id="CHEBI:82748"/>
        <dbReference type="EC" id="2.1.1.198"/>
    </reaction>
</comment>
<protein>
    <recommendedName>
        <fullName evidence="6">Ribosomal RNA small subunit methyltransferase I</fullName>
        <ecNumber evidence="6">2.1.1.198</ecNumber>
    </recommendedName>
    <alternativeName>
        <fullName evidence="6">16S rRNA 2'-O-ribose C1402 methyltransferase</fullName>
    </alternativeName>
    <alternativeName>
        <fullName evidence="6">rRNA (cytidine-2'-O-)-methyltransferase RsmI</fullName>
    </alternativeName>
</protein>
<dbReference type="PROSITE" id="PS01296">
    <property type="entry name" value="RSMI"/>
    <property type="match status" value="1"/>
</dbReference>
<accession>A0ABU3KWW1</accession>
<comment type="subcellular location">
    <subcellularLocation>
        <location evidence="6">Cytoplasm</location>
    </subcellularLocation>
</comment>
<dbReference type="InterPro" id="IPR014776">
    <property type="entry name" value="4pyrrole_Mease_sub2"/>
</dbReference>
<comment type="caution">
    <text evidence="9">The sequence shown here is derived from an EMBL/GenBank/DDBJ whole genome shotgun (WGS) entry which is preliminary data.</text>
</comment>
<dbReference type="GO" id="GO:0032259">
    <property type="term" value="P:methylation"/>
    <property type="evidence" value="ECO:0007669"/>
    <property type="project" value="UniProtKB-KW"/>
</dbReference>
<dbReference type="Pfam" id="PF23016">
    <property type="entry name" value="RsmI_C"/>
    <property type="match status" value="1"/>
</dbReference>
<dbReference type="InterPro" id="IPR014777">
    <property type="entry name" value="4pyrrole_Mease_sub1"/>
</dbReference>
<dbReference type="NCBIfam" id="TIGR00096">
    <property type="entry name" value="16S rRNA (cytidine(1402)-2'-O)-methyltransferase"/>
    <property type="match status" value="1"/>
</dbReference>
<evidence type="ECO:0000256" key="2">
    <source>
        <dbReference type="ARBA" id="ARBA00022552"/>
    </source>
</evidence>
<dbReference type="InterPro" id="IPR000878">
    <property type="entry name" value="4pyrrol_Mease"/>
</dbReference>
<reference evidence="9 10" key="1">
    <citation type="submission" date="2022-07" db="EMBL/GenBank/DDBJ databases">
        <title>Pseudidiomarina sp. nov, a marine bacterium isolated from Pacific Ocean.</title>
        <authorList>
            <person name="Wang Y."/>
        </authorList>
    </citation>
    <scope>NUCLEOTIDE SEQUENCE [LARGE SCALE GENOMIC DNA]</scope>
    <source>
        <strain evidence="9 10">GXY010</strain>
    </source>
</reference>
<dbReference type="Gene3D" id="3.30.950.10">
    <property type="entry name" value="Methyltransferase, Cobalt-precorrin-4 Transmethylase, Domain 2"/>
    <property type="match status" value="1"/>
</dbReference>
<dbReference type="RefSeq" id="WP_313932873.1">
    <property type="nucleotide sequence ID" value="NZ_JANFPJ010000012.1"/>
</dbReference>
<gene>
    <name evidence="6 9" type="primary">rsmI</name>
    <name evidence="9" type="ORF">NOG12_07570</name>
</gene>
<name>A0ABU3KWW1_9GAMM</name>
<dbReference type="CDD" id="cd11648">
    <property type="entry name" value="RsmI"/>
    <property type="match status" value="1"/>
</dbReference>
<keyword evidence="10" id="KW-1185">Reference proteome</keyword>
<dbReference type="Proteomes" id="UP001305027">
    <property type="component" value="Unassembled WGS sequence"/>
</dbReference>
<dbReference type="Gene3D" id="3.40.1010.10">
    <property type="entry name" value="Cobalt-precorrin-4 Transmethylase, Domain 1"/>
    <property type="match status" value="1"/>
</dbReference>
<feature type="domain" description="Tetrapyrrole methylase" evidence="7">
    <location>
        <begin position="8"/>
        <end position="207"/>
    </location>
</feature>
<dbReference type="InterPro" id="IPR018063">
    <property type="entry name" value="SAM_MeTrfase_RsmI_CS"/>
</dbReference>
<keyword evidence="1 6" id="KW-0963">Cytoplasm</keyword>
<evidence type="ECO:0000259" key="7">
    <source>
        <dbReference type="Pfam" id="PF00590"/>
    </source>
</evidence>
<dbReference type="PANTHER" id="PTHR46111">
    <property type="entry name" value="RIBOSOMAL RNA SMALL SUBUNIT METHYLTRANSFERASE I"/>
    <property type="match status" value="1"/>
</dbReference>
<dbReference type="EC" id="2.1.1.198" evidence="6"/>
<keyword evidence="5 6" id="KW-0949">S-adenosyl-L-methionine</keyword>
<dbReference type="PIRSF" id="PIRSF005917">
    <property type="entry name" value="MTase_YraL"/>
    <property type="match status" value="1"/>
</dbReference>
<dbReference type="PANTHER" id="PTHR46111:SF1">
    <property type="entry name" value="RIBOSOMAL RNA SMALL SUBUNIT METHYLTRANSFERASE I"/>
    <property type="match status" value="1"/>
</dbReference>
<comment type="function">
    <text evidence="6">Catalyzes the 2'-O-methylation of the ribose of cytidine 1402 (C1402) in 16S rRNA.</text>
</comment>
<organism evidence="9 10">
    <name type="scientific">Pseudidiomarina fusca</name>
    <dbReference type="NCBI Taxonomy" id="2965078"/>
    <lineage>
        <taxon>Bacteria</taxon>
        <taxon>Pseudomonadati</taxon>
        <taxon>Pseudomonadota</taxon>
        <taxon>Gammaproteobacteria</taxon>
        <taxon>Alteromonadales</taxon>
        <taxon>Idiomarinaceae</taxon>
        <taxon>Pseudidiomarina</taxon>
    </lineage>
</organism>
<keyword evidence="4 6" id="KW-0808">Transferase</keyword>